<sequence>MLIFFLTIFQAWGRSFSSIGTITPADILPINPSKNNANEYADYTFTFQLSRQALIGDFIIIDFPRQYSSSLTTAVTCSMPCTISNLQVTLTSNKLIYTQSFTSVAVYSVLNPSTSGGTGPFQISAYSSQYLTQRNSVFGVIGISPSPGALTSAQVAIDTNGNSKVNSSTNYLFSFKTQTSLQKGNWMKFTFPNGFLISNTPSCTNLKIDGKLAQANNYCVVSGNEVTLNELPVDISASSYISISISATTPGYVQTTGSFSIQTGTTKTNSIIDKAVNIPGISITAGDITNISLTPNNSFIASRGKTQLYTLKFTPAHSIPLGGSITLGFSSNFNCDGSSILYMNYGLIDISQFQTVTMSYSTSTKILIITNFQAFKPQEISLTVQLTNLPNSGATKAIAISTLNENGNTIDQNLSDAKTIISSYTSLSVSLNMANTPNSVQTATFTIIPNILIPNQGYVWFTFPSDFTIGNPTNSNCQITPKNVATDNSLSCTSAGTTIKVKLFSSTSTYPAGSGDFLSYHDSKIAISSVLTTPQYEGYYYIDVQSYDQNSLLLETGSVIVHITYPAFTSSGFLPVHTVKDTPTLLSFTISPSVNIPSAVIPNDLTNSYSYIEISVPTKDSTNLLFRTDLGLGAGQESLIECKSPQKQINCYLAQVPASTGASNNVVIRITGYSQISSGSTVEFMFPNIKYSQSAVSSIGFIAAYLRSSYKTTTLNRDTVNYLAGSDPTQSSTDSATISLSNLNLFADSELTITSFTISTDTTSGLNSAILVRISPVHGEGYCTDSISCKVDNNSKTCFCFSASNMIYIQNSALSAATHTLRISGLKNPGSVPAGRNGIIIYACQNSLAENIVTESTYIPALTEGTLLKATLEADDLHKGSAGVTYTIKLQTLNKLPENSKILINFSNMYTLTSLSPGLICSYIGLQQASNAGISCVASTTTITISNFLSLPEKSYINIMIFGFINPSSSGTFSVKVQTNEGYTIDSFNSIPELNFDTQYTAGELFCADLSPFPSNRYLYADYMFSCAVTNYIHIGGSIHIYFPSQYAAFPSPLSCILDSGILKSCTMNGAEIVAVTASKIEENFILRVRQIQNPGQGTFSSFYAHTEFNGVTLDTTLPSTFSAKILEDPKSLSISDIVFYPRNEGEIATYEFSILPSASFTTDYSISIIFPNSYDNWLGNTIKCSGSYDMSWNSSNDHEILITLASDYTYCKSCKIDISLYGIINPSYTSAKTDYFKVGIISENAWIQYNDKAGPALIYESPSIMILNYLVNLNLYTRYSNSFSLDITFNDMVPSKDNGGEIFVDFPSQYSLDNANPECTTSNFWQNGAPDIEKYYNTIKIEGNSAAYAGNLEIKIKNISNPLYEGKVGSLVVRTYDGVNQAVMGRTYQNVNYYDFDYVYPGPLIKINSDEIVSVEAGSTSKDIFITLDYPCALGLILIPNCEGFIFTPNQISLSVGQVKASFTISVPYITISDTYIVQWAISGELSSPFYTPIFESYLRVVHLRNLGSRINGILSVPVGGTSLPLSFILDAAPAEDVSVSLGISYTSSGLTVSPSILKFTSSSYIQKFNISASSDITLSGIPLLTISLSGTNRFIYRNIPVNISFGIISSDSISPAINSLTLDKSGKSSASFSVSSNKAAIAYYSLSLFGAPKPSFLDTKNQVLSSNVTKIVFGSLILYGGINNGIDFDGLLAETSYVLYVWLEDMAGRTSSDAASCEFGTDSRYSAAMAELHFNQTYLTKSQVEKIESALMTVLSLPESRLISTSSVSRRLSQSNGTLFYYIVDDLSSTNYPTPQTIITRLFQPAFSSLIPYYDQSSKAKIQAVYFQPCIYELSPKVYTTGKYSEITISVALKEDGYIYATAVANKNNASVLIPQQVVLGVDSENKIVPSISAKMSARVATNVTVSGLNGSTDYNVYVICGNNYPGNPQFSENEVALTIKTLAVPALTPLSLDSAKQLVILAICFLIEII</sequence>
<evidence type="ECO:0000313" key="2">
    <source>
        <dbReference type="Proteomes" id="UP001162131"/>
    </source>
</evidence>
<reference evidence="1" key="1">
    <citation type="submission" date="2021-09" db="EMBL/GenBank/DDBJ databases">
        <authorList>
            <consortium name="AG Swart"/>
            <person name="Singh M."/>
            <person name="Singh A."/>
            <person name="Seah K."/>
            <person name="Emmerich C."/>
        </authorList>
    </citation>
    <scope>NUCLEOTIDE SEQUENCE</scope>
    <source>
        <strain evidence="1">ATCC30299</strain>
    </source>
</reference>
<accession>A0AAU9K6H9</accession>
<gene>
    <name evidence="1" type="ORF">BSTOLATCC_MIC59434</name>
</gene>
<proteinExistence type="predicted"/>
<comment type="caution">
    <text evidence="1">The sequence shown here is derived from an EMBL/GenBank/DDBJ whole genome shotgun (WGS) entry which is preliminary data.</text>
</comment>
<protein>
    <submittedName>
        <fullName evidence="1">Uncharacterized protein</fullName>
    </submittedName>
</protein>
<evidence type="ECO:0000313" key="1">
    <source>
        <dbReference type="EMBL" id="CAG9333617.1"/>
    </source>
</evidence>
<name>A0AAU9K6H9_9CILI</name>
<dbReference type="Proteomes" id="UP001162131">
    <property type="component" value="Unassembled WGS sequence"/>
</dbReference>
<dbReference type="EMBL" id="CAJZBQ010000057">
    <property type="protein sequence ID" value="CAG9333617.1"/>
    <property type="molecule type" value="Genomic_DNA"/>
</dbReference>
<keyword evidence="2" id="KW-1185">Reference proteome</keyword>
<organism evidence="1 2">
    <name type="scientific">Blepharisma stoltei</name>
    <dbReference type="NCBI Taxonomy" id="1481888"/>
    <lineage>
        <taxon>Eukaryota</taxon>
        <taxon>Sar</taxon>
        <taxon>Alveolata</taxon>
        <taxon>Ciliophora</taxon>
        <taxon>Postciliodesmatophora</taxon>
        <taxon>Heterotrichea</taxon>
        <taxon>Heterotrichida</taxon>
        <taxon>Blepharismidae</taxon>
        <taxon>Blepharisma</taxon>
    </lineage>
</organism>